<dbReference type="AlphaFoldDB" id="M1N434"/>
<organism evidence="4 5">
    <name type="scientific">Clostridium saccharoperbutylacetonicum N1-4(HMT)</name>
    <dbReference type="NCBI Taxonomy" id="931276"/>
    <lineage>
        <taxon>Bacteria</taxon>
        <taxon>Bacillati</taxon>
        <taxon>Bacillota</taxon>
        <taxon>Clostridia</taxon>
        <taxon>Eubacteriales</taxon>
        <taxon>Clostridiaceae</taxon>
        <taxon>Clostridium</taxon>
    </lineage>
</organism>
<evidence type="ECO:0008006" key="6">
    <source>
        <dbReference type="Google" id="ProtNLM"/>
    </source>
</evidence>
<feature type="repeat" description="Cell wall-binding" evidence="2">
    <location>
        <begin position="45"/>
        <end position="64"/>
    </location>
</feature>
<dbReference type="InterPro" id="IPR018337">
    <property type="entry name" value="Cell_wall/Cho-bd_repeat"/>
</dbReference>
<dbReference type="Gene3D" id="2.10.270.10">
    <property type="entry name" value="Cholin Binding"/>
    <property type="match status" value="1"/>
</dbReference>
<dbReference type="HOGENOM" id="CLU_1568021_0_0_9"/>
<dbReference type="PATRIC" id="fig|931276.5.peg.4493"/>
<evidence type="ECO:0000313" key="5">
    <source>
        <dbReference type="Proteomes" id="UP000011728"/>
    </source>
</evidence>
<sequence length="156" mass="17681">MKNFKKLVASFVMCMSLLAINPIVAHAEWRQDSNGWWNTEGSSWSVGWRQIDGKWYYFNADGYMAHDTTIEGYYLNSNGAWINNVAAQNSTSYNSNSSSSASKQYVDSNGQGLIKGSKSKIYHVPNSKYYDKTTNVVQWFKTVEEAENAGYRAPEK</sequence>
<proteinExistence type="predicted"/>
<feature type="signal peptide" evidence="3">
    <location>
        <begin position="1"/>
        <end position="27"/>
    </location>
</feature>
<evidence type="ECO:0000256" key="1">
    <source>
        <dbReference type="ARBA" id="ARBA00022737"/>
    </source>
</evidence>
<keyword evidence="1" id="KW-0677">Repeat</keyword>
<protein>
    <recommendedName>
        <fullName evidence="6">Cell wall binding repeat-containing protein</fullName>
    </recommendedName>
</protein>
<dbReference type="PROSITE" id="PS51170">
    <property type="entry name" value="CW"/>
    <property type="match status" value="1"/>
</dbReference>
<evidence type="ECO:0000256" key="2">
    <source>
        <dbReference type="PROSITE-ProRule" id="PRU00591"/>
    </source>
</evidence>
<keyword evidence="3" id="KW-0732">Signal</keyword>
<dbReference type="KEGG" id="csr:Cspa_c44590"/>
<name>M1N434_9CLOT</name>
<dbReference type="eggNOG" id="COG2433">
    <property type="taxonomic scope" value="Bacteria"/>
</dbReference>
<dbReference type="SUPFAM" id="SSF69360">
    <property type="entry name" value="Cell wall binding repeat"/>
    <property type="match status" value="1"/>
</dbReference>
<dbReference type="EMBL" id="CP004121">
    <property type="protein sequence ID" value="AGF58212.1"/>
    <property type="molecule type" value="Genomic_DNA"/>
</dbReference>
<dbReference type="OrthoDB" id="1928949at2"/>
<gene>
    <name evidence="4" type="ORF">Cspa_c44590</name>
</gene>
<evidence type="ECO:0000256" key="3">
    <source>
        <dbReference type="SAM" id="SignalP"/>
    </source>
</evidence>
<keyword evidence="5" id="KW-1185">Reference proteome</keyword>
<dbReference type="Proteomes" id="UP000011728">
    <property type="component" value="Chromosome"/>
</dbReference>
<evidence type="ECO:0000313" key="4">
    <source>
        <dbReference type="EMBL" id="AGF58212.1"/>
    </source>
</evidence>
<dbReference type="Pfam" id="PF01473">
    <property type="entry name" value="Choline_bind_1"/>
    <property type="match status" value="1"/>
</dbReference>
<dbReference type="RefSeq" id="WP_015394523.1">
    <property type="nucleotide sequence ID" value="NC_020291.1"/>
</dbReference>
<feature type="chain" id="PRO_5004015988" description="Cell wall binding repeat-containing protein" evidence="3">
    <location>
        <begin position="28"/>
        <end position="156"/>
    </location>
</feature>
<reference evidence="4 5" key="1">
    <citation type="submission" date="2013-02" db="EMBL/GenBank/DDBJ databases">
        <title>Genome sequence of Clostridium saccharoperbutylacetonicum N1-4(HMT).</title>
        <authorList>
            <person name="Poehlein A."/>
            <person name="Daniel R."/>
        </authorList>
    </citation>
    <scope>NUCLEOTIDE SEQUENCE [LARGE SCALE GENOMIC DNA]</scope>
    <source>
        <strain evidence="5">N1-4(HMT)</strain>
    </source>
</reference>
<accession>M1N434</accession>